<sequence>MDRLTPNNGMRFSFLHKWAFLSQYGLKRTDSSSFLVSFFFIVCLYTYFLHKQQIFCRSRVSSYFMERDIILPWLNFEFIKIKGTVVILLLSILYILLHLF</sequence>
<dbReference type="EMBL" id="JAIXMP010000006">
    <property type="protein sequence ID" value="KAI9271945.1"/>
    <property type="molecule type" value="Genomic_DNA"/>
</dbReference>
<feature type="transmembrane region" description="Helical" evidence="1">
    <location>
        <begin position="31"/>
        <end position="49"/>
    </location>
</feature>
<evidence type="ECO:0000313" key="3">
    <source>
        <dbReference type="Proteomes" id="UP001209540"/>
    </source>
</evidence>
<reference evidence="2" key="2">
    <citation type="submission" date="2023-02" db="EMBL/GenBank/DDBJ databases">
        <authorList>
            <consortium name="DOE Joint Genome Institute"/>
            <person name="Mondo S.J."/>
            <person name="Chang Y."/>
            <person name="Wang Y."/>
            <person name="Ahrendt S."/>
            <person name="Andreopoulos W."/>
            <person name="Barry K."/>
            <person name="Beard J."/>
            <person name="Benny G.L."/>
            <person name="Blankenship S."/>
            <person name="Bonito G."/>
            <person name="Cuomo C."/>
            <person name="Desiro A."/>
            <person name="Gervers K.A."/>
            <person name="Hundley H."/>
            <person name="Kuo A."/>
            <person name="LaButti K."/>
            <person name="Lang B.F."/>
            <person name="Lipzen A."/>
            <person name="O'Donnell K."/>
            <person name="Pangilinan J."/>
            <person name="Reynolds N."/>
            <person name="Sandor L."/>
            <person name="Smith M.W."/>
            <person name="Tsang A."/>
            <person name="Grigoriev I.V."/>
            <person name="Stajich J.E."/>
            <person name="Spatafora J.W."/>
        </authorList>
    </citation>
    <scope>NUCLEOTIDE SEQUENCE</scope>
    <source>
        <strain evidence="2">RSA 2281</strain>
    </source>
</reference>
<name>A0AAD5PIY8_9FUNG</name>
<dbReference type="AlphaFoldDB" id="A0AAD5PIY8"/>
<evidence type="ECO:0000313" key="2">
    <source>
        <dbReference type="EMBL" id="KAI9271945.1"/>
    </source>
</evidence>
<feature type="transmembrane region" description="Helical" evidence="1">
    <location>
        <begin position="70"/>
        <end position="97"/>
    </location>
</feature>
<gene>
    <name evidence="2" type="ORF">BDA99DRAFT_501446</name>
</gene>
<protein>
    <submittedName>
        <fullName evidence="2">Uncharacterized protein</fullName>
    </submittedName>
</protein>
<proteinExistence type="predicted"/>
<comment type="caution">
    <text evidence="2">The sequence shown here is derived from an EMBL/GenBank/DDBJ whole genome shotgun (WGS) entry which is preliminary data.</text>
</comment>
<evidence type="ECO:0000256" key="1">
    <source>
        <dbReference type="SAM" id="Phobius"/>
    </source>
</evidence>
<organism evidence="2 3">
    <name type="scientific">Phascolomyces articulosus</name>
    <dbReference type="NCBI Taxonomy" id="60185"/>
    <lineage>
        <taxon>Eukaryota</taxon>
        <taxon>Fungi</taxon>
        <taxon>Fungi incertae sedis</taxon>
        <taxon>Mucoromycota</taxon>
        <taxon>Mucoromycotina</taxon>
        <taxon>Mucoromycetes</taxon>
        <taxon>Mucorales</taxon>
        <taxon>Lichtheimiaceae</taxon>
        <taxon>Phascolomyces</taxon>
    </lineage>
</organism>
<dbReference type="Proteomes" id="UP001209540">
    <property type="component" value="Unassembled WGS sequence"/>
</dbReference>
<reference evidence="2" key="1">
    <citation type="journal article" date="2022" name="IScience">
        <title>Evolution of zygomycete secretomes and the origins of terrestrial fungal ecologies.</title>
        <authorList>
            <person name="Chang Y."/>
            <person name="Wang Y."/>
            <person name="Mondo S."/>
            <person name="Ahrendt S."/>
            <person name="Andreopoulos W."/>
            <person name="Barry K."/>
            <person name="Beard J."/>
            <person name="Benny G.L."/>
            <person name="Blankenship S."/>
            <person name="Bonito G."/>
            <person name="Cuomo C."/>
            <person name="Desiro A."/>
            <person name="Gervers K.A."/>
            <person name="Hundley H."/>
            <person name="Kuo A."/>
            <person name="LaButti K."/>
            <person name="Lang B.F."/>
            <person name="Lipzen A."/>
            <person name="O'Donnell K."/>
            <person name="Pangilinan J."/>
            <person name="Reynolds N."/>
            <person name="Sandor L."/>
            <person name="Smith M.E."/>
            <person name="Tsang A."/>
            <person name="Grigoriev I.V."/>
            <person name="Stajich J.E."/>
            <person name="Spatafora J.W."/>
        </authorList>
    </citation>
    <scope>NUCLEOTIDE SEQUENCE</scope>
    <source>
        <strain evidence="2">RSA 2281</strain>
    </source>
</reference>
<keyword evidence="1" id="KW-0472">Membrane</keyword>
<keyword evidence="3" id="KW-1185">Reference proteome</keyword>
<accession>A0AAD5PIY8</accession>
<keyword evidence="1" id="KW-0812">Transmembrane</keyword>
<keyword evidence="1" id="KW-1133">Transmembrane helix</keyword>